<dbReference type="InterPro" id="IPR016047">
    <property type="entry name" value="M23ase_b-sheet_dom"/>
</dbReference>
<protein>
    <recommendedName>
        <fullName evidence="2">M23ase beta-sheet core domain-containing protein</fullName>
    </recommendedName>
</protein>
<keyword evidence="1" id="KW-0175">Coiled coil</keyword>
<feature type="domain" description="M23ase beta-sheet core" evidence="2">
    <location>
        <begin position="285"/>
        <end position="371"/>
    </location>
</feature>
<dbReference type="Gene3D" id="6.10.250.3150">
    <property type="match status" value="1"/>
</dbReference>
<dbReference type="PANTHER" id="PTHR21666:SF270">
    <property type="entry name" value="MUREIN HYDROLASE ACTIVATOR ENVC"/>
    <property type="match status" value="1"/>
</dbReference>
<evidence type="ECO:0000259" key="2">
    <source>
        <dbReference type="Pfam" id="PF01551"/>
    </source>
</evidence>
<dbReference type="EMBL" id="DTDR01000082">
    <property type="protein sequence ID" value="HGK63576.1"/>
    <property type="molecule type" value="Genomic_DNA"/>
</dbReference>
<feature type="coiled-coil region" evidence="1">
    <location>
        <begin position="149"/>
        <end position="242"/>
    </location>
</feature>
<proteinExistence type="predicted"/>
<evidence type="ECO:0000313" key="3">
    <source>
        <dbReference type="EMBL" id="HGK63576.1"/>
    </source>
</evidence>
<organism evidence="3">
    <name type="scientific">candidate division WOR-3 bacterium</name>
    <dbReference type="NCBI Taxonomy" id="2052148"/>
    <lineage>
        <taxon>Bacteria</taxon>
        <taxon>Bacteria division WOR-3</taxon>
    </lineage>
</organism>
<dbReference type="CDD" id="cd12797">
    <property type="entry name" value="M23_peptidase"/>
    <property type="match status" value="1"/>
</dbReference>
<gene>
    <name evidence="3" type="ORF">ENU74_03170</name>
</gene>
<comment type="caution">
    <text evidence="3">The sequence shown here is derived from an EMBL/GenBank/DDBJ whole genome shotgun (WGS) entry which is preliminary data.</text>
</comment>
<dbReference type="Gene3D" id="2.70.70.10">
    <property type="entry name" value="Glucose Permease (Domain IIA)"/>
    <property type="match status" value="1"/>
</dbReference>
<dbReference type="SUPFAM" id="SSF51261">
    <property type="entry name" value="Duplicated hybrid motif"/>
    <property type="match status" value="1"/>
</dbReference>
<dbReference type="PANTHER" id="PTHR21666">
    <property type="entry name" value="PEPTIDASE-RELATED"/>
    <property type="match status" value="1"/>
</dbReference>
<reference evidence="3" key="1">
    <citation type="journal article" date="2020" name="mSystems">
        <title>Genome- and Community-Level Interaction Insights into Carbon Utilization and Element Cycling Functions of Hydrothermarchaeota in Hydrothermal Sediment.</title>
        <authorList>
            <person name="Zhou Z."/>
            <person name="Liu Y."/>
            <person name="Xu W."/>
            <person name="Pan J."/>
            <person name="Luo Z.H."/>
            <person name="Li M."/>
        </authorList>
    </citation>
    <scope>NUCLEOTIDE SEQUENCE [LARGE SCALE GENOMIC DNA]</scope>
    <source>
        <strain evidence="3">SpSt-697</strain>
    </source>
</reference>
<dbReference type="GO" id="GO:0004222">
    <property type="term" value="F:metalloendopeptidase activity"/>
    <property type="evidence" value="ECO:0007669"/>
    <property type="project" value="TreeGrafter"/>
</dbReference>
<evidence type="ECO:0000256" key="1">
    <source>
        <dbReference type="SAM" id="Coils"/>
    </source>
</evidence>
<feature type="coiled-coil region" evidence="1">
    <location>
        <begin position="16"/>
        <end position="116"/>
    </location>
</feature>
<dbReference type="InterPro" id="IPR011055">
    <property type="entry name" value="Dup_hybrid_motif"/>
</dbReference>
<dbReference type="AlphaFoldDB" id="A0A7V3ZV21"/>
<accession>A0A7V3ZV21</accession>
<sequence>MKKNFLLLSFFFVLIFAQEEITAEDIEKNKQELLEIRKKLKAVEERLENLRKEEKGILKMIEAIEEKTNLTKRLINQLNMTIKNYENLIINLENNIKETEKKIQEKEKDIDKLVILLYKIKTRLPLEIYFSNKSLPEVYSKLINLNYIAKESQNQIYELSLLKTRLEKEKKQLVLAYEEVKTLREQKQGEEKKLKERREEQHKILRAIQTEKSEQEKLQQELKDAEKRLASLIAELERKRARRKLPPGAHYLEREKNFLPWPVQGKIISYFGSLSHPKYQTKIKNQGIDIQTEFGTKVIAIAPGRVVYADRFRGYGNMVIIDHTEGYYTIYANLSEIAVRVNQEVKAKEVIGLSGEYLHFELRKEGQPVNPLEWLAP</sequence>
<dbReference type="InterPro" id="IPR050570">
    <property type="entry name" value="Cell_wall_metabolism_enzyme"/>
</dbReference>
<name>A0A7V3ZV21_UNCW3</name>
<dbReference type="Pfam" id="PF01551">
    <property type="entry name" value="Peptidase_M23"/>
    <property type="match status" value="1"/>
</dbReference>